<organism evidence="2 3">
    <name type="scientific">Thermoleptolyngbya sichuanensis A183</name>
    <dbReference type="NCBI Taxonomy" id="2737172"/>
    <lineage>
        <taxon>Bacteria</taxon>
        <taxon>Bacillati</taxon>
        <taxon>Cyanobacteriota</taxon>
        <taxon>Cyanophyceae</taxon>
        <taxon>Oculatellales</taxon>
        <taxon>Oculatellaceae</taxon>
        <taxon>Thermoleptolyngbya</taxon>
        <taxon>Thermoleptolyngbya sichuanensis</taxon>
    </lineage>
</organism>
<dbReference type="PANTHER" id="PTHR36558">
    <property type="entry name" value="GLR1098 PROTEIN"/>
    <property type="match status" value="1"/>
</dbReference>
<keyword evidence="3" id="KW-1185">Reference proteome</keyword>
<name>A0A6M8BGQ2_9CYAN</name>
<protein>
    <submittedName>
        <fullName evidence="2">Uma2 family endonuclease</fullName>
    </submittedName>
</protein>
<accession>A0A6M8BGQ2</accession>
<dbReference type="PANTHER" id="PTHR36558:SF1">
    <property type="entry name" value="RESTRICTION ENDONUCLEASE DOMAIN-CONTAINING PROTEIN-RELATED"/>
    <property type="match status" value="1"/>
</dbReference>
<dbReference type="CDD" id="cd06260">
    <property type="entry name" value="DUF820-like"/>
    <property type="match status" value="1"/>
</dbReference>
<dbReference type="InterPro" id="IPR008538">
    <property type="entry name" value="Uma2"/>
</dbReference>
<evidence type="ECO:0000313" key="2">
    <source>
        <dbReference type="EMBL" id="QKD83496.1"/>
    </source>
</evidence>
<dbReference type="InterPro" id="IPR012296">
    <property type="entry name" value="Nuclease_put_TT1808"/>
</dbReference>
<gene>
    <name evidence="2" type="ORF">HPC62_15970</name>
</gene>
<reference evidence="2 3" key="1">
    <citation type="submission" date="2020-05" db="EMBL/GenBank/DDBJ databases">
        <title>Complete genome sequence of of a novel Thermoleptolyngbya strain isolated from hot springs of Ganzi, Sichuan China.</title>
        <authorList>
            <person name="Tang J."/>
            <person name="Daroch M."/>
            <person name="Li L."/>
            <person name="Waleron K."/>
            <person name="Waleron M."/>
            <person name="Waleron M."/>
        </authorList>
    </citation>
    <scope>NUCLEOTIDE SEQUENCE [LARGE SCALE GENOMIC DNA]</scope>
    <source>
        <strain evidence="2 3">PKUAC-SCTA183</strain>
    </source>
</reference>
<dbReference type="SUPFAM" id="SSF52980">
    <property type="entry name" value="Restriction endonuclease-like"/>
    <property type="match status" value="1"/>
</dbReference>
<evidence type="ECO:0000259" key="1">
    <source>
        <dbReference type="Pfam" id="PF05685"/>
    </source>
</evidence>
<dbReference type="KEGG" id="theu:HPC62_15970"/>
<dbReference type="GO" id="GO:0004519">
    <property type="term" value="F:endonuclease activity"/>
    <property type="evidence" value="ECO:0007669"/>
    <property type="project" value="UniProtKB-KW"/>
</dbReference>
<dbReference type="EMBL" id="CP053661">
    <property type="protein sequence ID" value="QKD83496.1"/>
    <property type="molecule type" value="Genomic_DNA"/>
</dbReference>
<dbReference type="Pfam" id="PF05685">
    <property type="entry name" value="Uma2"/>
    <property type="match status" value="1"/>
</dbReference>
<sequence length="155" mass="17883">MMAQTETKRYTAEEYLELEVASETRNEYRDGEIVPMMGGTPNHNDIAGNLYILLKSALKGKDYRIFYADQQLWIPGASLYTYPDVMVLPKPLELQAGRKDTVMNPCFIAEVLSKSTRSYDRSDKFAAYRTISSFQEYLLIDQDEIHVEHHVFSLD</sequence>
<keyword evidence="2" id="KW-0255">Endonuclease</keyword>
<dbReference type="InterPro" id="IPR011335">
    <property type="entry name" value="Restrct_endonuc-II-like"/>
</dbReference>
<proteinExistence type="predicted"/>
<dbReference type="AlphaFoldDB" id="A0A6M8BGQ2"/>
<keyword evidence="2" id="KW-0540">Nuclease</keyword>
<dbReference type="Gene3D" id="3.90.1570.10">
    <property type="entry name" value="tt1808, chain A"/>
    <property type="match status" value="1"/>
</dbReference>
<evidence type="ECO:0000313" key="3">
    <source>
        <dbReference type="Proteomes" id="UP000505210"/>
    </source>
</evidence>
<feature type="domain" description="Putative restriction endonuclease" evidence="1">
    <location>
        <begin position="13"/>
        <end position="150"/>
    </location>
</feature>
<dbReference type="Proteomes" id="UP000505210">
    <property type="component" value="Chromosome"/>
</dbReference>
<keyword evidence="2" id="KW-0378">Hydrolase</keyword>